<keyword evidence="8" id="KW-1185">Reference proteome</keyword>
<name>A0AAV5VUR3_9BILA</name>
<dbReference type="Pfam" id="PF10317">
    <property type="entry name" value="7TM_GPCR_Srd"/>
    <property type="match status" value="1"/>
</dbReference>
<dbReference type="PANTHER" id="PTHR22945">
    <property type="entry name" value="SERPENTINE RECEPTOR, CLASS D DELTA"/>
    <property type="match status" value="1"/>
</dbReference>
<feature type="transmembrane region" description="Helical" evidence="6">
    <location>
        <begin position="19"/>
        <end position="42"/>
    </location>
</feature>
<dbReference type="GO" id="GO:0016020">
    <property type="term" value="C:membrane"/>
    <property type="evidence" value="ECO:0007669"/>
    <property type="project" value="UniProtKB-SubCell"/>
</dbReference>
<evidence type="ECO:0008006" key="9">
    <source>
        <dbReference type="Google" id="ProtNLM"/>
    </source>
</evidence>
<accession>A0AAV5VUR3</accession>
<keyword evidence="4 6" id="KW-1133">Transmembrane helix</keyword>
<gene>
    <name evidence="7" type="ORF">PFISCL1PPCAC_13563</name>
</gene>
<dbReference type="InterPro" id="IPR019421">
    <property type="entry name" value="7TM_GPCR_serpentine_rcpt_Srd"/>
</dbReference>
<evidence type="ECO:0000256" key="3">
    <source>
        <dbReference type="ARBA" id="ARBA00022692"/>
    </source>
</evidence>
<protein>
    <recommendedName>
        <fullName evidence="9">G protein-coupled receptor</fullName>
    </recommendedName>
</protein>
<dbReference type="EMBL" id="BTSY01000004">
    <property type="protein sequence ID" value="GMT22266.1"/>
    <property type="molecule type" value="Genomic_DNA"/>
</dbReference>
<evidence type="ECO:0000256" key="1">
    <source>
        <dbReference type="ARBA" id="ARBA00004141"/>
    </source>
</evidence>
<evidence type="ECO:0000256" key="2">
    <source>
        <dbReference type="ARBA" id="ARBA00009166"/>
    </source>
</evidence>
<comment type="subcellular location">
    <subcellularLocation>
        <location evidence="1">Membrane</location>
        <topology evidence="1">Multi-pass membrane protein</topology>
    </subcellularLocation>
</comment>
<keyword evidence="5 6" id="KW-0472">Membrane</keyword>
<evidence type="ECO:0000256" key="4">
    <source>
        <dbReference type="ARBA" id="ARBA00022989"/>
    </source>
</evidence>
<evidence type="ECO:0000256" key="5">
    <source>
        <dbReference type="ARBA" id="ARBA00023136"/>
    </source>
</evidence>
<evidence type="ECO:0000256" key="6">
    <source>
        <dbReference type="SAM" id="Phobius"/>
    </source>
</evidence>
<feature type="non-terminal residue" evidence="7">
    <location>
        <position position="87"/>
    </location>
</feature>
<evidence type="ECO:0000313" key="7">
    <source>
        <dbReference type="EMBL" id="GMT22266.1"/>
    </source>
</evidence>
<feature type="transmembrane region" description="Helical" evidence="6">
    <location>
        <begin position="62"/>
        <end position="81"/>
    </location>
</feature>
<sequence>YVFCAPISMTLIFLVRRRLVACIATVALTYQMLLPSGLLVGATMWVVDLTQIYSSQLLEHSMLVVVSLFALASPIINLYFLPPYRSL</sequence>
<dbReference type="InterPro" id="IPR050920">
    <property type="entry name" value="Nematode_rcpt-like_delta"/>
</dbReference>
<dbReference type="AlphaFoldDB" id="A0AAV5VUR3"/>
<reference evidence="7" key="1">
    <citation type="submission" date="2023-10" db="EMBL/GenBank/DDBJ databases">
        <title>Genome assembly of Pristionchus species.</title>
        <authorList>
            <person name="Yoshida K."/>
            <person name="Sommer R.J."/>
        </authorList>
    </citation>
    <scope>NUCLEOTIDE SEQUENCE</scope>
    <source>
        <strain evidence="7">RS5133</strain>
    </source>
</reference>
<proteinExistence type="inferred from homology"/>
<keyword evidence="3 6" id="KW-0812">Transmembrane</keyword>
<organism evidence="7 8">
    <name type="scientific">Pristionchus fissidentatus</name>
    <dbReference type="NCBI Taxonomy" id="1538716"/>
    <lineage>
        <taxon>Eukaryota</taxon>
        <taxon>Metazoa</taxon>
        <taxon>Ecdysozoa</taxon>
        <taxon>Nematoda</taxon>
        <taxon>Chromadorea</taxon>
        <taxon>Rhabditida</taxon>
        <taxon>Rhabditina</taxon>
        <taxon>Diplogasteromorpha</taxon>
        <taxon>Diplogasteroidea</taxon>
        <taxon>Neodiplogasteridae</taxon>
        <taxon>Pristionchus</taxon>
    </lineage>
</organism>
<feature type="non-terminal residue" evidence="7">
    <location>
        <position position="1"/>
    </location>
</feature>
<comment type="caution">
    <text evidence="7">The sequence shown here is derived from an EMBL/GenBank/DDBJ whole genome shotgun (WGS) entry which is preliminary data.</text>
</comment>
<comment type="similarity">
    <text evidence="2">Belongs to the nematode receptor-like protein srd family.</text>
</comment>
<dbReference type="Proteomes" id="UP001432322">
    <property type="component" value="Unassembled WGS sequence"/>
</dbReference>
<evidence type="ECO:0000313" key="8">
    <source>
        <dbReference type="Proteomes" id="UP001432322"/>
    </source>
</evidence>
<dbReference type="PANTHER" id="PTHR22945:SF40">
    <property type="entry name" value="SERPENTINE RECEPTOR, CLASS D (DELTA)-RELATED"/>
    <property type="match status" value="1"/>
</dbReference>